<keyword evidence="3" id="KW-1185">Reference proteome</keyword>
<feature type="domain" description="TraG P-loop" evidence="1">
    <location>
        <begin position="615"/>
        <end position="779"/>
    </location>
</feature>
<reference evidence="2 3" key="1">
    <citation type="submission" date="2020-05" db="EMBL/GenBank/DDBJ databases">
        <title>Parvularcula mediterraneae sp. nov., isolated from polypropylene straw from shallow seawater of the seashore of Laganas in Zakynthos island, Greece.</title>
        <authorList>
            <person name="Szabo I."/>
            <person name="Al-Omari J."/>
            <person name="Rado J."/>
            <person name="Szerdahelyi G.S."/>
        </authorList>
    </citation>
    <scope>NUCLEOTIDE SEQUENCE [LARGE SCALE GENOMIC DNA]</scope>
    <source>
        <strain evidence="2 3">ZS-1/3</strain>
    </source>
</reference>
<name>A0A7Y3RNT0_9PROT</name>
<dbReference type="Gene3D" id="3.40.50.300">
    <property type="entry name" value="P-loop containing nucleotide triphosphate hydrolases"/>
    <property type="match status" value="1"/>
</dbReference>
<dbReference type="Pfam" id="PF19044">
    <property type="entry name" value="P-loop_TraG"/>
    <property type="match status" value="2"/>
</dbReference>
<organism evidence="2 3">
    <name type="scientific">Parvularcula mediterranea</name>
    <dbReference type="NCBI Taxonomy" id="2732508"/>
    <lineage>
        <taxon>Bacteria</taxon>
        <taxon>Pseudomonadati</taxon>
        <taxon>Pseudomonadota</taxon>
        <taxon>Alphaproteobacteria</taxon>
        <taxon>Parvularculales</taxon>
        <taxon>Parvularculaceae</taxon>
        <taxon>Parvularcula</taxon>
    </lineage>
</organism>
<dbReference type="Proteomes" id="UP000536835">
    <property type="component" value="Unassembled WGS sequence"/>
</dbReference>
<evidence type="ECO:0000313" key="3">
    <source>
        <dbReference type="Proteomes" id="UP000536835"/>
    </source>
</evidence>
<dbReference type="InterPro" id="IPR014117">
    <property type="entry name" value="TraC-F-type"/>
</dbReference>
<dbReference type="Gene3D" id="1.10.8.730">
    <property type="match status" value="1"/>
</dbReference>
<accession>A0A7Y3RNT0</accession>
<dbReference type="RefSeq" id="WP_173200967.1">
    <property type="nucleotide sequence ID" value="NZ_JABFCX010000003.1"/>
</dbReference>
<dbReference type="SUPFAM" id="SSF52540">
    <property type="entry name" value="P-loop containing nucleoside triphosphate hydrolases"/>
    <property type="match status" value="1"/>
</dbReference>
<comment type="caution">
    <text evidence="2">The sequence shown here is derived from an EMBL/GenBank/DDBJ whole genome shotgun (WGS) entry which is preliminary data.</text>
</comment>
<dbReference type="InterPro" id="IPR027417">
    <property type="entry name" value="P-loop_NTPase"/>
</dbReference>
<dbReference type="InterPro" id="IPR025955">
    <property type="entry name" value="TraC/Conjuga_ATPase"/>
</dbReference>
<evidence type="ECO:0000259" key="1">
    <source>
        <dbReference type="Pfam" id="PF19044"/>
    </source>
</evidence>
<dbReference type="PANTHER" id="PTHR38467">
    <property type="match status" value="1"/>
</dbReference>
<dbReference type="PANTHER" id="PTHR38467:SF1">
    <property type="entry name" value="CONJUGATIVE TRANSFER: ASSEMBLY"/>
    <property type="match status" value="1"/>
</dbReference>
<gene>
    <name evidence="2" type="primary">traC</name>
    <name evidence="2" type="ORF">HK107_14270</name>
</gene>
<dbReference type="InterPro" id="IPR053155">
    <property type="entry name" value="F-pilin_assembly_TraC"/>
</dbReference>
<sequence>MISSFASFTERVGAALTGEGSLYDRVQRETSLDRLSELLPYRLYTDEEDLFLNARSAGFVLEIVPLLGADDTVIGVLSELLSDGIADGASLQIISWASPRIGQVLDHWAAARGGENDVFDKLALHRARHLKRGAFEGLSAHAPFFTRRFRVFLALGLPGDADPETRGQLTALRSDITQGLKSLGVAARNVGPQGLISFLSNVLNPRVSASEDRARYDEAELIDRQIVSPDTASTVERDRILFETIAPSENGTDPLGYETHRFEARCFSSRRLPERFHQGEMAGAIGHLVNDQLRLPCPTLASLCLQFGSKEGAGDLAGAKFARAEQQAGTNFARFMPELTQKAEDWKWVRERVREGARLVRGGYFVTAITRETEAESAERAIRSIYRGMGWELAKDRFVSTQTLAACLPLTLADGLGSDLQKLGRLRFLVTDTCVQIAPLQGEYLGVSRPDLLLLGRRGQPFYWSPFGNEGEGNHNVAIIGSSGSGKSVLMQELVTGLRGGGAAVTVIDDGESFKHMCEALGGRHVKFTLDAAIGLNPFSLLDERMASKDRDYQAESLTLVRAMIEQMAKGEDRATAEERGLIDGAVAAVWKEKGIKAGVDDVAAGLKAEDVLGASLANALKPYTSAGLYGPFFNGKATLAIDHPLTVFEMKELDGKPELRAVVMLALMFLLGQMMTRDRRQKKALVIDEAWALLGKGAAGDFIAGFARRCRKYGGAIITGTQGIDDYYRTEGAQAAFENADWAIILKLKPEAVAQVKKSERLSIDETSADLIRSLTVSAGEYSEMLIMGPHGRHVGRLVLDPFSGTLFSSDARVFAEIEALTTNDVPIADAVERIAFRNKGGPSHGAH</sequence>
<dbReference type="NCBIfam" id="TIGR02746">
    <property type="entry name" value="TraC-F-type"/>
    <property type="match status" value="1"/>
</dbReference>
<evidence type="ECO:0000313" key="2">
    <source>
        <dbReference type="EMBL" id="NNU17494.1"/>
    </source>
</evidence>
<feature type="domain" description="TraG P-loop" evidence="1">
    <location>
        <begin position="472"/>
        <end position="580"/>
    </location>
</feature>
<dbReference type="EMBL" id="JABFCX010000003">
    <property type="protein sequence ID" value="NNU17494.1"/>
    <property type="molecule type" value="Genomic_DNA"/>
</dbReference>
<dbReference type="Pfam" id="PF11130">
    <property type="entry name" value="TraC_F_IV"/>
    <property type="match status" value="1"/>
</dbReference>
<dbReference type="InterPro" id="IPR043964">
    <property type="entry name" value="P-loop_TraG"/>
</dbReference>
<proteinExistence type="predicted"/>
<dbReference type="AlphaFoldDB" id="A0A7Y3RNT0"/>
<protein>
    <submittedName>
        <fullName evidence="2">Type IV secretion system protein TraC</fullName>
    </submittedName>
</protein>